<dbReference type="AlphaFoldDB" id="A0AAD5C7I9"/>
<dbReference type="EMBL" id="JAMZMK010009276">
    <property type="protein sequence ID" value="KAI7736425.1"/>
    <property type="molecule type" value="Genomic_DNA"/>
</dbReference>
<keyword evidence="2" id="KW-1185">Reference proteome</keyword>
<sequence length="112" mass="12453">MIYCLEQNKGGAVKLIEESPNNLVSSNGSLGSVRGWKLKDCVAVHKILETVFNDNDAATRWRLRCAEYFPYSTYFEGKHCSTHASNKDSKQTQPENGLAEFLPSSALKNLAI</sequence>
<organism evidence="1 2">
    <name type="scientific">Ambrosia artemisiifolia</name>
    <name type="common">Common ragweed</name>
    <dbReference type="NCBI Taxonomy" id="4212"/>
    <lineage>
        <taxon>Eukaryota</taxon>
        <taxon>Viridiplantae</taxon>
        <taxon>Streptophyta</taxon>
        <taxon>Embryophyta</taxon>
        <taxon>Tracheophyta</taxon>
        <taxon>Spermatophyta</taxon>
        <taxon>Magnoliopsida</taxon>
        <taxon>eudicotyledons</taxon>
        <taxon>Gunneridae</taxon>
        <taxon>Pentapetalae</taxon>
        <taxon>asterids</taxon>
        <taxon>campanulids</taxon>
        <taxon>Asterales</taxon>
        <taxon>Asteraceae</taxon>
        <taxon>Asteroideae</taxon>
        <taxon>Heliantheae alliance</taxon>
        <taxon>Heliantheae</taxon>
        <taxon>Ambrosia</taxon>
    </lineage>
</organism>
<proteinExistence type="predicted"/>
<gene>
    <name evidence="1" type="ORF">M8C21_016098</name>
</gene>
<name>A0AAD5C7I9_AMBAR</name>
<accession>A0AAD5C7I9</accession>
<comment type="caution">
    <text evidence="1">The sequence shown here is derived from an EMBL/GenBank/DDBJ whole genome shotgun (WGS) entry which is preliminary data.</text>
</comment>
<dbReference type="Proteomes" id="UP001206925">
    <property type="component" value="Unassembled WGS sequence"/>
</dbReference>
<protein>
    <submittedName>
        <fullName evidence="1">Uncharacterized protein</fullName>
    </submittedName>
</protein>
<reference evidence="1" key="1">
    <citation type="submission" date="2022-06" db="EMBL/GenBank/DDBJ databases">
        <title>Uncovering the hologenomic basis of an extraordinary plant invasion.</title>
        <authorList>
            <person name="Bieker V.C."/>
            <person name="Martin M.D."/>
            <person name="Gilbert T."/>
            <person name="Hodgins K."/>
            <person name="Battlay P."/>
            <person name="Petersen B."/>
            <person name="Wilson J."/>
        </authorList>
    </citation>
    <scope>NUCLEOTIDE SEQUENCE</scope>
    <source>
        <strain evidence="1">AA19_3_7</strain>
        <tissue evidence="1">Leaf</tissue>
    </source>
</reference>
<evidence type="ECO:0000313" key="1">
    <source>
        <dbReference type="EMBL" id="KAI7736425.1"/>
    </source>
</evidence>
<evidence type="ECO:0000313" key="2">
    <source>
        <dbReference type="Proteomes" id="UP001206925"/>
    </source>
</evidence>